<dbReference type="EMBL" id="BAABJR010000002">
    <property type="protein sequence ID" value="GAA5205057.1"/>
    <property type="molecule type" value="Genomic_DNA"/>
</dbReference>
<evidence type="ECO:0008006" key="4">
    <source>
        <dbReference type="Google" id="ProtNLM"/>
    </source>
</evidence>
<proteinExistence type="predicted"/>
<gene>
    <name evidence="2" type="ORF">GCM10023323_10850</name>
</gene>
<accession>A0ABP9SW73</accession>
<feature type="compositionally biased region" description="Low complexity" evidence="1">
    <location>
        <begin position="122"/>
        <end position="141"/>
    </location>
</feature>
<evidence type="ECO:0000313" key="2">
    <source>
        <dbReference type="EMBL" id="GAA5205057.1"/>
    </source>
</evidence>
<feature type="region of interest" description="Disordered" evidence="1">
    <location>
        <begin position="1"/>
        <end position="21"/>
    </location>
</feature>
<evidence type="ECO:0000313" key="3">
    <source>
        <dbReference type="Proteomes" id="UP001499878"/>
    </source>
</evidence>
<name>A0ABP9SW73_9ACTN</name>
<keyword evidence="3" id="KW-1185">Reference proteome</keyword>
<organism evidence="2 3">
    <name type="scientific">Streptomyces thinghirensis</name>
    <dbReference type="NCBI Taxonomy" id="551547"/>
    <lineage>
        <taxon>Bacteria</taxon>
        <taxon>Bacillati</taxon>
        <taxon>Actinomycetota</taxon>
        <taxon>Actinomycetes</taxon>
        <taxon>Kitasatosporales</taxon>
        <taxon>Streptomycetaceae</taxon>
        <taxon>Streptomyces</taxon>
    </lineage>
</organism>
<feature type="region of interest" description="Disordered" evidence="1">
    <location>
        <begin position="114"/>
        <end position="141"/>
    </location>
</feature>
<reference evidence="3" key="1">
    <citation type="journal article" date="2019" name="Int. J. Syst. Evol. Microbiol.">
        <title>The Global Catalogue of Microorganisms (GCM) 10K type strain sequencing project: providing services to taxonomists for standard genome sequencing and annotation.</title>
        <authorList>
            <consortium name="The Broad Institute Genomics Platform"/>
            <consortium name="The Broad Institute Genome Sequencing Center for Infectious Disease"/>
            <person name="Wu L."/>
            <person name="Ma J."/>
        </authorList>
    </citation>
    <scope>NUCLEOTIDE SEQUENCE [LARGE SCALE GENOMIC DNA]</scope>
    <source>
        <strain evidence="3">JCM 18306</strain>
    </source>
</reference>
<protein>
    <recommendedName>
        <fullName evidence="4">Conjugal transfer protein TraB</fullName>
    </recommendedName>
</protein>
<dbReference type="Proteomes" id="UP001499878">
    <property type="component" value="Unassembled WGS sequence"/>
</dbReference>
<comment type="caution">
    <text evidence="2">The sequence shown here is derived from an EMBL/GenBank/DDBJ whole genome shotgun (WGS) entry which is preliminary data.</text>
</comment>
<sequence>MDTSANQPSAAPGSQMVQQALGKSPSELRFLHEGPELVLAFLVGRAARHLDDVHRQFTDAAQQAATTLTRAVAGTASINSLGVLQHSATQIDILAARRADAVDRLGEAIDAYRQVTADKPNTTPRPRAAPAPSTAARRTRR</sequence>
<evidence type="ECO:0000256" key="1">
    <source>
        <dbReference type="SAM" id="MobiDB-lite"/>
    </source>
</evidence>